<dbReference type="SUPFAM" id="SSF54637">
    <property type="entry name" value="Thioesterase/thiol ester dehydrase-isomerase"/>
    <property type="match status" value="1"/>
</dbReference>
<dbReference type="RefSeq" id="WP_015615290.1">
    <property type="nucleotide sequence ID" value="NC_021182.1"/>
</dbReference>
<dbReference type="AlphaFoldDB" id="R4K1K8"/>
<dbReference type="STRING" id="86416.Clopa_2100"/>
<organism evidence="1 2">
    <name type="scientific">Clostridium pasteurianum BC1</name>
    <dbReference type="NCBI Taxonomy" id="86416"/>
    <lineage>
        <taxon>Bacteria</taxon>
        <taxon>Bacillati</taxon>
        <taxon>Bacillota</taxon>
        <taxon>Clostridia</taxon>
        <taxon>Eubacteriales</taxon>
        <taxon>Clostridiaceae</taxon>
        <taxon>Clostridium</taxon>
    </lineage>
</organism>
<sequence length="192" mass="22670">MIKAIHQLSNKVNEGYFIAKQIVKVNTLNFREKIQFKSVIEKSRRLQAMSYLICNCEVNSNNKKLLKLRTTLIKKNKNVNKENYYDLKKDCVYHNNKTFFRVITKNEVERFCDLSGDHNYIHKGDKPVVQAMLILLLLEDYLALINRYMYNCEITYIMPVIAGSDIFLYWQDSENLFGITDNKICFKLNFIG</sequence>
<name>R4K1K8_CLOPA</name>
<evidence type="ECO:0000313" key="2">
    <source>
        <dbReference type="Proteomes" id="UP000013523"/>
    </source>
</evidence>
<dbReference type="HOGENOM" id="CLU_1413010_0_0_9"/>
<gene>
    <name evidence="1" type="ORF">Clopa_2100</name>
</gene>
<dbReference type="Proteomes" id="UP000013523">
    <property type="component" value="Chromosome"/>
</dbReference>
<keyword evidence="2" id="KW-1185">Reference proteome</keyword>
<dbReference type="OrthoDB" id="1938555at2"/>
<protein>
    <submittedName>
        <fullName evidence="1">Uncharacterized protein</fullName>
    </submittedName>
</protein>
<reference evidence="1 2" key="1">
    <citation type="submission" date="2012-01" db="EMBL/GenBank/DDBJ databases">
        <title>Complete sequence of chromosome of Clostridium pasteurianum BC1.</title>
        <authorList>
            <consortium name="US DOE Joint Genome Institute"/>
            <person name="Lucas S."/>
            <person name="Han J."/>
            <person name="Lapidus A."/>
            <person name="Cheng J.-F."/>
            <person name="Goodwin L."/>
            <person name="Pitluck S."/>
            <person name="Peters L."/>
            <person name="Mikhailova N."/>
            <person name="Teshima H."/>
            <person name="Detter J.C."/>
            <person name="Han C."/>
            <person name="Tapia R."/>
            <person name="Land M."/>
            <person name="Hauser L."/>
            <person name="Kyrpides N."/>
            <person name="Ivanova N."/>
            <person name="Pagani I."/>
            <person name="Dunn J."/>
            <person name="Taghavi S."/>
            <person name="Francis A."/>
            <person name="van der Lelie D."/>
            <person name="Woyke T."/>
        </authorList>
    </citation>
    <scope>NUCLEOTIDE SEQUENCE [LARGE SCALE GENOMIC DNA]</scope>
    <source>
        <strain evidence="1 2">BC1</strain>
    </source>
</reference>
<dbReference type="KEGG" id="cpas:Clopa_2100"/>
<proteinExistence type="predicted"/>
<dbReference type="EMBL" id="CP003261">
    <property type="protein sequence ID" value="AGK96982.1"/>
    <property type="molecule type" value="Genomic_DNA"/>
</dbReference>
<accession>R4K1K8</accession>
<evidence type="ECO:0000313" key="1">
    <source>
        <dbReference type="EMBL" id="AGK96982.1"/>
    </source>
</evidence>
<dbReference type="InterPro" id="IPR029069">
    <property type="entry name" value="HotDog_dom_sf"/>
</dbReference>
<dbReference type="PATRIC" id="fig|86416.3.peg.2073"/>